<keyword evidence="1" id="KW-0472">Membrane</keyword>
<proteinExistence type="predicted"/>
<feature type="transmembrane region" description="Helical" evidence="1">
    <location>
        <begin position="139"/>
        <end position="165"/>
    </location>
</feature>
<dbReference type="EMBL" id="CAADHO010000003">
    <property type="protein sequence ID" value="VFQ44670.1"/>
    <property type="molecule type" value="Genomic_DNA"/>
</dbReference>
<keyword evidence="1" id="KW-1133">Transmembrane helix</keyword>
<keyword evidence="3" id="KW-1185">Reference proteome</keyword>
<dbReference type="AlphaFoldDB" id="A0A4U8YLX9"/>
<organism evidence="2 3">
    <name type="scientific">Desulfoluna butyratoxydans</name>
    <dbReference type="NCBI Taxonomy" id="231438"/>
    <lineage>
        <taxon>Bacteria</taxon>
        <taxon>Pseudomonadati</taxon>
        <taxon>Thermodesulfobacteriota</taxon>
        <taxon>Desulfobacteria</taxon>
        <taxon>Desulfobacterales</taxon>
        <taxon>Desulfolunaceae</taxon>
        <taxon>Desulfoluna</taxon>
    </lineage>
</organism>
<sequence>MMRRFANLFLILFLADGAISVLDELFTAISGMHLLVQPRNVLAYLVLFLSVLVFMAMGLDRRLPKRVFLPMAAYALWGGLLFWPAPRYIPEGVFGILMALGQLSIGLAGLRAIGHQSDHPFLMSPSMFQGPWFSAKNTLVYVSATTLAVPVILFFMGLSAFSAFVEARTNGFMRVSFTGLYMNEKTYGKNGKTLRLIPMIHIGRTAYYHDIGNSITNGRTLILAEGVSDRQGLLQTHFSYDSLGTLLGLDTQERMTLDATSVSDEFKPLAPQDEGTRKPHIVSADIDLSEASPATVDFINTLAQVLSEADSPAGAWRGYTAWLETQPDDESVLAEITHDIFTRRNQALIAMMAKALPRYDTLIVPWGALHMPDIEKEAQHMGFVLLTEKERLSVSFREALGQLKRIQAIEPGSPADSL</sequence>
<dbReference type="Proteomes" id="UP000507962">
    <property type="component" value="Unassembled WGS sequence"/>
</dbReference>
<evidence type="ECO:0000313" key="2">
    <source>
        <dbReference type="EMBL" id="VFQ44670.1"/>
    </source>
</evidence>
<accession>A0A4U8YLX9</accession>
<evidence type="ECO:0000313" key="3">
    <source>
        <dbReference type="Proteomes" id="UP000507962"/>
    </source>
</evidence>
<evidence type="ECO:0000256" key="1">
    <source>
        <dbReference type="SAM" id="Phobius"/>
    </source>
</evidence>
<feature type="transmembrane region" description="Helical" evidence="1">
    <location>
        <begin position="92"/>
        <end position="113"/>
    </location>
</feature>
<dbReference type="RefSeq" id="WP_180140385.1">
    <property type="nucleotide sequence ID" value="NZ_CAADHO010000003.1"/>
</dbReference>
<feature type="transmembrane region" description="Helical" evidence="1">
    <location>
        <begin position="41"/>
        <end position="60"/>
    </location>
</feature>
<reference evidence="2 3" key="1">
    <citation type="submission" date="2019-03" db="EMBL/GenBank/DDBJ databases">
        <authorList>
            <person name="Nijsse B."/>
        </authorList>
    </citation>
    <scope>NUCLEOTIDE SEQUENCE [LARGE SCALE GENOMIC DNA]</scope>
    <source>
        <strain evidence="2">Desulfoluna butyratoxydans MSL71</strain>
    </source>
</reference>
<protein>
    <submittedName>
        <fullName evidence="2">Uncharacterized protein</fullName>
    </submittedName>
</protein>
<keyword evidence="1" id="KW-0812">Transmembrane</keyword>
<feature type="transmembrane region" description="Helical" evidence="1">
    <location>
        <begin position="67"/>
        <end position="86"/>
    </location>
</feature>
<name>A0A4U8YLX9_9BACT</name>
<gene>
    <name evidence="2" type="ORF">MSL71_23190</name>
</gene>